<feature type="signal peptide" evidence="2">
    <location>
        <begin position="1"/>
        <end position="34"/>
    </location>
</feature>
<dbReference type="AlphaFoldDB" id="A0A366M3T8"/>
<keyword evidence="4" id="KW-1185">Reference proteome</keyword>
<dbReference type="RefSeq" id="WP_113980448.1">
    <property type="nucleotide sequence ID" value="NZ_QMEY01000003.1"/>
</dbReference>
<reference evidence="3 4" key="1">
    <citation type="submission" date="2018-06" db="EMBL/GenBank/DDBJ databases">
        <title>Sphaerisporangium craniellae sp. nov., isolated from a marine sponge in the South China Sea.</title>
        <authorList>
            <person name="Li L."/>
        </authorList>
    </citation>
    <scope>NUCLEOTIDE SEQUENCE [LARGE SCALE GENOMIC DNA]</scope>
    <source>
        <strain evidence="3 4">LHW63015</strain>
    </source>
</reference>
<organism evidence="3 4">
    <name type="scientific">Spongiactinospora rosea</name>
    <dbReference type="NCBI Taxonomy" id="2248750"/>
    <lineage>
        <taxon>Bacteria</taxon>
        <taxon>Bacillati</taxon>
        <taxon>Actinomycetota</taxon>
        <taxon>Actinomycetes</taxon>
        <taxon>Streptosporangiales</taxon>
        <taxon>Streptosporangiaceae</taxon>
        <taxon>Spongiactinospora</taxon>
    </lineage>
</organism>
<evidence type="ECO:0000313" key="3">
    <source>
        <dbReference type="EMBL" id="RBQ20249.1"/>
    </source>
</evidence>
<name>A0A366M3T8_9ACTN</name>
<evidence type="ECO:0000256" key="1">
    <source>
        <dbReference type="SAM" id="MobiDB-lite"/>
    </source>
</evidence>
<feature type="compositionally biased region" description="Basic and acidic residues" evidence="1">
    <location>
        <begin position="375"/>
        <end position="384"/>
    </location>
</feature>
<feature type="chain" id="PRO_5039268566" evidence="2">
    <location>
        <begin position="35"/>
        <end position="397"/>
    </location>
</feature>
<feature type="region of interest" description="Disordered" evidence="1">
    <location>
        <begin position="375"/>
        <end position="397"/>
    </location>
</feature>
<protein>
    <submittedName>
        <fullName evidence="3">Uncharacterized protein</fullName>
    </submittedName>
</protein>
<dbReference type="InterPro" id="IPR006311">
    <property type="entry name" value="TAT_signal"/>
</dbReference>
<dbReference type="Proteomes" id="UP000253303">
    <property type="component" value="Unassembled WGS sequence"/>
</dbReference>
<sequence>MTSRSLRRVVVTGAGAALLAGLVLPGTSAAYAHADPTRPPALAESWLRTERVRLQGDSSLADVAGLSAGDVWAVGQQEIWDAWENRGAIAHWDGRAWTQVGIRNDDTGAGYLRSIAAAAANDLWTVGAGHDGLPYVAHGDGSGFDRVGIDQLRASDWLAGVSAVPGRMVTVGSRDRRPLIVTRTGAAWRVESMRDEGTLYGVSLTGKGDGFAVGDADGRPLIVRQSGGGAWKKVTAPRIRGGYLRDVHSDGPKQALAIGGVYRASGEISPLVLSWNGKRWSQVRLPDRDARLYGVTGDGKGTFWISGHDPGRPGEAFLLRHQGKETDVVRGESTSSSRTMRLQAVSHLPGTDDTVWAVGHVIDDKDAYTDVVERFGPKSPKALDEEPSAGTTPATRS</sequence>
<gene>
    <name evidence="3" type="ORF">DP939_10595</name>
</gene>
<evidence type="ECO:0000313" key="4">
    <source>
        <dbReference type="Proteomes" id="UP000253303"/>
    </source>
</evidence>
<proteinExistence type="predicted"/>
<accession>A0A366M3T8</accession>
<dbReference type="EMBL" id="QMEY01000003">
    <property type="protein sequence ID" value="RBQ20249.1"/>
    <property type="molecule type" value="Genomic_DNA"/>
</dbReference>
<evidence type="ECO:0000256" key="2">
    <source>
        <dbReference type="SAM" id="SignalP"/>
    </source>
</evidence>
<dbReference type="OrthoDB" id="3454650at2"/>
<keyword evidence="2" id="KW-0732">Signal</keyword>
<dbReference type="PROSITE" id="PS51318">
    <property type="entry name" value="TAT"/>
    <property type="match status" value="1"/>
</dbReference>
<comment type="caution">
    <text evidence="3">The sequence shown here is derived from an EMBL/GenBank/DDBJ whole genome shotgun (WGS) entry which is preliminary data.</text>
</comment>